<name>J8PQ97_SACAR</name>
<feature type="compositionally biased region" description="Basic and acidic residues" evidence="1">
    <location>
        <begin position="1"/>
        <end position="11"/>
    </location>
</feature>
<sequence>MHGGGDDRTNNDHAAPVSNPEDSVILIDSDKEEDASIREANRPVRLYPDRRVGRRRDALNRFVRSDSMGSNPQRIDTTVVPDRQDAQSDGDDVTIVREVGRFFGDDGPIDPSVLYVDLDQEPGSETLEPPRTIQIDNATGYLNDNSNDNDNDDGLTIVEERTTRPRITLNLPGGERLQVNATTTDRPIRRSFEFQDDLAASRRQLLRRSATRARNLFVDRSDETDEEWTEDTNNLPEAIQRARRESYMRTSRRVAERLRRAQEQWMTSNNNMSTSVRLESLRERIQAYAPDIRSAFHHAESLHEFRSILQNVAPVTLQECEGELMTLFTDFRNQLLHNWAIDRVRNTQEEALRLHQEALERQERTSGRLFHRGPYRESITNYSNFNGEDGFLTRLWGGPVMNDVDEERHTQNIIDMIQEREERERDVVMKNLMNKTKAQQEEFEDRAARLPEGYSASFDTTPKMKLDIMKNGKEETIIVTDDDLAKTLEDIPVCCLCGVELGVGIPDDFIGMSQKDRGISFEGLVSKYKFHCPYQTLARPSILDRDLSKRTFIASCGHTYCGRCFARIDNAKKKSKTPKKKLAQLKGSAHPDNYGPKLCPAESCKKLIRSRGKLKEVYF</sequence>
<comment type="caution">
    <text evidence="2">The sequence shown here is derived from an EMBL/GenBank/DDBJ whole genome shotgun (WGS) entry which is preliminary data.</text>
</comment>
<dbReference type="HOGENOM" id="CLU_445559_0_0_1"/>
<keyword evidence="3" id="KW-1185">Reference proteome</keyword>
<accession>J8PQ97</accession>
<dbReference type="GO" id="GO:0004842">
    <property type="term" value="F:ubiquitin-protein transferase activity"/>
    <property type="evidence" value="ECO:0007669"/>
    <property type="project" value="TreeGrafter"/>
</dbReference>
<dbReference type="OrthoDB" id="4090114at2759"/>
<protein>
    <submittedName>
        <fullName evidence="2">Hex3p</fullName>
    </submittedName>
</protein>
<dbReference type="GO" id="GO:0033768">
    <property type="term" value="C:SUMO-targeted ubiquitin ligase complex"/>
    <property type="evidence" value="ECO:0007669"/>
    <property type="project" value="TreeGrafter"/>
</dbReference>
<evidence type="ECO:0000313" key="2">
    <source>
        <dbReference type="EMBL" id="EJS44335.1"/>
    </source>
</evidence>
<dbReference type="EMBL" id="ALIE01000037">
    <property type="protein sequence ID" value="EJS44335.1"/>
    <property type="molecule type" value="Genomic_DNA"/>
</dbReference>
<feature type="region of interest" description="Disordered" evidence="1">
    <location>
        <begin position="1"/>
        <end position="24"/>
    </location>
</feature>
<dbReference type="AlphaFoldDB" id="J8PQ97"/>
<gene>
    <name evidence="2" type="ORF">SU7_0564</name>
</gene>
<organism evidence="2 3">
    <name type="scientific">Saccharomyces arboricola (strain H-6 / AS 2.3317 / CBS 10644)</name>
    <name type="common">Yeast</name>
    <dbReference type="NCBI Taxonomy" id="1160507"/>
    <lineage>
        <taxon>Eukaryota</taxon>
        <taxon>Fungi</taxon>
        <taxon>Dikarya</taxon>
        <taxon>Ascomycota</taxon>
        <taxon>Saccharomycotina</taxon>
        <taxon>Saccharomycetes</taxon>
        <taxon>Saccharomycetales</taxon>
        <taxon>Saccharomycetaceae</taxon>
        <taxon>Saccharomyces</taxon>
    </lineage>
</organism>
<dbReference type="Proteomes" id="UP000006968">
    <property type="component" value="Chromosome IV"/>
</dbReference>
<dbReference type="InterPro" id="IPR038886">
    <property type="entry name" value="E3_SLX5/Rfp1"/>
</dbReference>
<dbReference type="PANTHER" id="PTHR28042:SF1">
    <property type="entry name" value="E3 UBIQUITIN-PROTEIN LIGASE COMPLEX SLX5-SLX8 SUBUNIT SLX5"/>
    <property type="match status" value="1"/>
</dbReference>
<dbReference type="PANTHER" id="PTHR28042">
    <property type="entry name" value="E3 UBIQUITIN-PROTEIN LIGASE COMPLEX SLX5-SLX8 SUBUNIT SLX5"/>
    <property type="match status" value="1"/>
</dbReference>
<evidence type="ECO:0000313" key="3">
    <source>
        <dbReference type="Proteomes" id="UP000006968"/>
    </source>
</evidence>
<proteinExistence type="predicted"/>
<reference evidence="2 3" key="1">
    <citation type="journal article" date="2013" name="BMC Genomics">
        <title>High quality de novo sequencing and assembly of the Saccharomyces arboricolus genome.</title>
        <authorList>
            <person name="Liti G."/>
            <person name="Nguyen Ba A.N."/>
            <person name="Blythe M."/>
            <person name="Mueller C.A."/>
            <person name="Bergstroem A."/>
            <person name="Cubillos F.A."/>
            <person name="Dafhnis-Calas F."/>
            <person name="Khoshraftar S."/>
            <person name="Malla S."/>
            <person name="Mehta N."/>
            <person name="Siow C.C."/>
            <person name="Warringer J."/>
            <person name="Moses A.M."/>
            <person name="Louis E.J."/>
            <person name="Nieduszynski C.A."/>
        </authorList>
    </citation>
    <scope>NUCLEOTIDE SEQUENCE [LARGE SCALE GENOMIC DNA]</scope>
    <source>
        <strain evidence="3">H-6 / AS 2.3317 / CBS 10644</strain>
    </source>
</reference>
<evidence type="ECO:0000256" key="1">
    <source>
        <dbReference type="SAM" id="MobiDB-lite"/>
    </source>
</evidence>